<evidence type="ECO:0000256" key="1">
    <source>
        <dbReference type="SAM" id="MobiDB-lite"/>
    </source>
</evidence>
<keyword evidence="3" id="KW-1185">Reference proteome</keyword>
<protein>
    <submittedName>
        <fullName evidence="2">Uncharacterized protein</fullName>
    </submittedName>
</protein>
<name>A0A8E2EAL5_9PEZI</name>
<sequence>MTPQEVPVPVKPASNRVNRRAHGVISKNQRPAANKLPTDAEELSLCLWLTRLDQVGTSASIPSCGEH</sequence>
<proteinExistence type="predicted"/>
<feature type="region of interest" description="Disordered" evidence="1">
    <location>
        <begin position="1"/>
        <end position="36"/>
    </location>
</feature>
<dbReference type="AlphaFoldDB" id="A0A8E2EAL5"/>
<dbReference type="Proteomes" id="UP000250266">
    <property type="component" value="Unassembled WGS sequence"/>
</dbReference>
<gene>
    <name evidence="2" type="ORF">K432DRAFT_382426</name>
</gene>
<evidence type="ECO:0000313" key="2">
    <source>
        <dbReference type="EMBL" id="OCK80246.1"/>
    </source>
</evidence>
<accession>A0A8E2EAL5</accession>
<organism evidence="2 3">
    <name type="scientific">Lepidopterella palustris CBS 459.81</name>
    <dbReference type="NCBI Taxonomy" id="1314670"/>
    <lineage>
        <taxon>Eukaryota</taxon>
        <taxon>Fungi</taxon>
        <taxon>Dikarya</taxon>
        <taxon>Ascomycota</taxon>
        <taxon>Pezizomycotina</taxon>
        <taxon>Dothideomycetes</taxon>
        <taxon>Pleosporomycetidae</taxon>
        <taxon>Mytilinidiales</taxon>
        <taxon>Argynnaceae</taxon>
        <taxon>Lepidopterella</taxon>
    </lineage>
</organism>
<evidence type="ECO:0000313" key="3">
    <source>
        <dbReference type="Proteomes" id="UP000250266"/>
    </source>
</evidence>
<dbReference type="EMBL" id="KV744969">
    <property type="protein sequence ID" value="OCK80246.1"/>
    <property type="molecule type" value="Genomic_DNA"/>
</dbReference>
<reference evidence="2 3" key="1">
    <citation type="journal article" date="2016" name="Nat. Commun.">
        <title>Ectomycorrhizal ecology is imprinted in the genome of the dominant symbiotic fungus Cenococcum geophilum.</title>
        <authorList>
            <consortium name="DOE Joint Genome Institute"/>
            <person name="Peter M."/>
            <person name="Kohler A."/>
            <person name="Ohm R.A."/>
            <person name="Kuo A."/>
            <person name="Krutzmann J."/>
            <person name="Morin E."/>
            <person name="Arend M."/>
            <person name="Barry K.W."/>
            <person name="Binder M."/>
            <person name="Choi C."/>
            <person name="Clum A."/>
            <person name="Copeland A."/>
            <person name="Grisel N."/>
            <person name="Haridas S."/>
            <person name="Kipfer T."/>
            <person name="LaButti K."/>
            <person name="Lindquist E."/>
            <person name="Lipzen A."/>
            <person name="Maire R."/>
            <person name="Meier B."/>
            <person name="Mihaltcheva S."/>
            <person name="Molinier V."/>
            <person name="Murat C."/>
            <person name="Poggeler S."/>
            <person name="Quandt C.A."/>
            <person name="Sperisen C."/>
            <person name="Tritt A."/>
            <person name="Tisserant E."/>
            <person name="Crous P.W."/>
            <person name="Henrissat B."/>
            <person name="Nehls U."/>
            <person name="Egli S."/>
            <person name="Spatafora J.W."/>
            <person name="Grigoriev I.V."/>
            <person name="Martin F.M."/>
        </authorList>
    </citation>
    <scope>NUCLEOTIDE SEQUENCE [LARGE SCALE GENOMIC DNA]</scope>
    <source>
        <strain evidence="2 3">CBS 459.81</strain>
    </source>
</reference>